<dbReference type="CDD" id="cd15457">
    <property type="entry name" value="NADAR"/>
    <property type="match status" value="1"/>
</dbReference>
<feature type="domain" description="NADAR" evidence="1">
    <location>
        <begin position="8"/>
        <end position="149"/>
    </location>
</feature>
<dbReference type="InterPro" id="IPR037238">
    <property type="entry name" value="YbiA-like_sf"/>
</dbReference>
<gene>
    <name evidence="2" type="ORF">HK097_007207</name>
</gene>
<dbReference type="Gene3D" id="1.10.357.40">
    <property type="entry name" value="YbiA-like"/>
    <property type="match status" value="1"/>
</dbReference>
<dbReference type="EMBL" id="JADGJD010000036">
    <property type="protein sequence ID" value="KAJ3056370.1"/>
    <property type="molecule type" value="Genomic_DNA"/>
</dbReference>
<accession>A0AAD5X5V9</accession>
<dbReference type="Pfam" id="PF08719">
    <property type="entry name" value="NADAR"/>
    <property type="match status" value="1"/>
</dbReference>
<organism evidence="2 3">
    <name type="scientific">Rhizophlyctis rosea</name>
    <dbReference type="NCBI Taxonomy" id="64517"/>
    <lineage>
        <taxon>Eukaryota</taxon>
        <taxon>Fungi</taxon>
        <taxon>Fungi incertae sedis</taxon>
        <taxon>Chytridiomycota</taxon>
        <taxon>Chytridiomycota incertae sedis</taxon>
        <taxon>Chytridiomycetes</taxon>
        <taxon>Rhizophlyctidales</taxon>
        <taxon>Rhizophlyctidaceae</taxon>
        <taxon>Rhizophlyctis</taxon>
    </lineage>
</organism>
<protein>
    <recommendedName>
        <fullName evidence="1">NADAR domain-containing protein</fullName>
    </recommendedName>
</protein>
<evidence type="ECO:0000259" key="1">
    <source>
        <dbReference type="Pfam" id="PF08719"/>
    </source>
</evidence>
<dbReference type="SUPFAM" id="SSF143990">
    <property type="entry name" value="YbiA-like"/>
    <property type="match status" value="1"/>
</dbReference>
<evidence type="ECO:0000313" key="2">
    <source>
        <dbReference type="EMBL" id="KAJ3056370.1"/>
    </source>
</evidence>
<keyword evidence="3" id="KW-1185">Reference proteome</keyword>
<dbReference type="InterPro" id="IPR012816">
    <property type="entry name" value="NADAR"/>
</dbReference>
<proteinExistence type="predicted"/>
<evidence type="ECO:0000313" key="3">
    <source>
        <dbReference type="Proteomes" id="UP001212841"/>
    </source>
</evidence>
<dbReference type="AlphaFoldDB" id="A0AAD5X5V9"/>
<reference evidence="2" key="1">
    <citation type="submission" date="2020-05" db="EMBL/GenBank/DDBJ databases">
        <title>Phylogenomic resolution of chytrid fungi.</title>
        <authorList>
            <person name="Stajich J.E."/>
            <person name="Amses K."/>
            <person name="Simmons R."/>
            <person name="Seto K."/>
            <person name="Myers J."/>
            <person name="Bonds A."/>
            <person name="Quandt C.A."/>
            <person name="Barry K."/>
            <person name="Liu P."/>
            <person name="Grigoriev I."/>
            <person name="Longcore J.E."/>
            <person name="James T.Y."/>
        </authorList>
    </citation>
    <scope>NUCLEOTIDE SEQUENCE</scope>
    <source>
        <strain evidence="2">JEL0318</strain>
    </source>
</reference>
<name>A0AAD5X5V9_9FUNG</name>
<dbReference type="NCBIfam" id="TIGR02464">
    <property type="entry name" value="ribofla_fusion"/>
    <property type="match status" value="1"/>
</dbReference>
<comment type="caution">
    <text evidence="2">The sequence shown here is derived from an EMBL/GenBank/DDBJ whole genome shotgun (WGS) entry which is preliminary data.</text>
</comment>
<dbReference type="Proteomes" id="UP001212841">
    <property type="component" value="Unassembled WGS sequence"/>
</dbReference>
<sequence>MSAQPPLYFYRQHEKPYGVFSNFYLAPITLNSLTWPTTEHYFQAQKFPTRPDLQLQIQQAESPGKAARLGRNKSFPLRSDWERIKDSVMKECLIAKFTQYPEFRDLLLGTEDRILVEHTANDRYWADGGDGTGKNMLGILLMEIRNEFRAADSAERHTSR</sequence>